<dbReference type="Gene3D" id="2.40.50.140">
    <property type="entry name" value="Nucleic acid-binding proteins"/>
    <property type="match status" value="1"/>
</dbReference>
<sequence>MQDTVGVTQIELKPCLAELLRNCIYPPRLLLKVEHVFNKARAGSHKSSGDGRAARATDEKSRALCTSRPLQYDTETELSKSRCLHLALSDGILQIQAVFAKQLHNHELLNLQKGDILELSDYQLRIAARTTGQGKVIYFGIQHCVWVGREETTKPELESESGFFHEDQDMAEEAKQGPGSKGASARAMATNNNLDPKRLGKRCREIGYDNDPHRSKRRQTTNQPVASGRSTPSTDCRTLNCDDDDSEEEYFGTLVASQSQVEERRLMLRYSQQCLVQQEPKPPDLPNQQPEEKANKSAPIRATTLSNGGHEVLTEIVQACNDPTNADRLSPSQPEEVKEVQDNDKRPTTNNTTLSNMTSTAPSYSATAATTPLHTLASLLNPANSLPPRNYSCTIFCVISWVSSSLIHKPNTPFPPKRHVKVHDPSVSHRQAGITVAVFVDAKNFLPKPGTVALLKDVVMQRCGDDVILNKYASFGTRVQDDSSESPDQEAHNSGGGWFISNEQKLLELGFDVHGMKKWWQERTAKKKGSVI</sequence>
<reference evidence="2" key="1">
    <citation type="submission" date="2023-01" db="EMBL/GenBank/DDBJ databases">
        <title>Exophiala dermititidis isolated from Cystic Fibrosis Patient.</title>
        <authorList>
            <person name="Kurbessoian T."/>
            <person name="Crocker A."/>
            <person name="Murante D."/>
            <person name="Hogan D.A."/>
            <person name="Stajich J.E."/>
        </authorList>
    </citation>
    <scope>NUCLEOTIDE SEQUENCE</scope>
    <source>
        <strain evidence="2">Ex8</strain>
    </source>
</reference>
<evidence type="ECO:0000256" key="1">
    <source>
        <dbReference type="SAM" id="MobiDB-lite"/>
    </source>
</evidence>
<evidence type="ECO:0000313" key="2">
    <source>
        <dbReference type="EMBL" id="KAJ8994938.1"/>
    </source>
</evidence>
<organism evidence="2 3">
    <name type="scientific">Exophiala dermatitidis</name>
    <name type="common">Black yeast-like fungus</name>
    <name type="synonym">Wangiella dermatitidis</name>
    <dbReference type="NCBI Taxonomy" id="5970"/>
    <lineage>
        <taxon>Eukaryota</taxon>
        <taxon>Fungi</taxon>
        <taxon>Dikarya</taxon>
        <taxon>Ascomycota</taxon>
        <taxon>Pezizomycotina</taxon>
        <taxon>Eurotiomycetes</taxon>
        <taxon>Chaetothyriomycetidae</taxon>
        <taxon>Chaetothyriales</taxon>
        <taxon>Herpotrichiellaceae</taxon>
        <taxon>Exophiala</taxon>
    </lineage>
</organism>
<dbReference type="AlphaFoldDB" id="A0AAN6F142"/>
<feature type="compositionally biased region" description="Polar residues" evidence="1">
    <location>
        <begin position="220"/>
        <end position="237"/>
    </location>
</feature>
<feature type="region of interest" description="Disordered" evidence="1">
    <location>
        <begin position="322"/>
        <end position="360"/>
    </location>
</feature>
<feature type="compositionally biased region" description="Low complexity" evidence="1">
    <location>
        <begin position="348"/>
        <end position="360"/>
    </location>
</feature>
<name>A0AAN6F142_EXODE</name>
<comment type="caution">
    <text evidence="2">The sequence shown here is derived from an EMBL/GenBank/DDBJ whole genome shotgun (WGS) entry which is preliminary data.</text>
</comment>
<feature type="region of interest" description="Disordered" evidence="1">
    <location>
        <begin position="278"/>
        <end position="299"/>
    </location>
</feature>
<proteinExistence type="predicted"/>
<dbReference type="EMBL" id="JAJGCB010000002">
    <property type="protein sequence ID" value="KAJ8994938.1"/>
    <property type="molecule type" value="Genomic_DNA"/>
</dbReference>
<feature type="compositionally biased region" description="Basic and acidic residues" evidence="1">
    <location>
        <begin position="195"/>
        <end position="213"/>
    </location>
</feature>
<gene>
    <name evidence="2" type="ORF">HRR80_001631</name>
</gene>
<feature type="region of interest" description="Disordered" evidence="1">
    <location>
        <begin position="170"/>
        <end position="237"/>
    </location>
</feature>
<evidence type="ECO:0000313" key="3">
    <source>
        <dbReference type="Proteomes" id="UP001161757"/>
    </source>
</evidence>
<dbReference type="Proteomes" id="UP001161757">
    <property type="component" value="Unassembled WGS sequence"/>
</dbReference>
<dbReference type="InterPro" id="IPR012340">
    <property type="entry name" value="NA-bd_OB-fold"/>
</dbReference>
<feature type="region of interest" description="Disordered" evidence="1">
    <location>
        <begin position="478"/>
        <end position="497"/>
    </location>
</feature>
<accession>A0AAN6F142</accession>
<protein>
    <submittedName>
        <fullName evidence="2">Uncharacterized protein</fullName>
    </submittedName>
</protein>
<feature type="compositionally biased region" description="Basic and acidic residues" evidence="1">
    <location>
        <begin position="335"/>
        <end position="347"/>
    </location>
</feature>